<dbReference type="InterPro" id="IPR026893">
    <property type="entry name" value="Tyr/Ser_Pase_IphP-type"/>
</dbReference>
<evidence type="ECO:0000313" key="2">
    <source>
        <dbReference type="EMBL" id="HJH43898.1"/>
    </source>
</evidence>
<dbReference type="AlphaFoldDB" id="A0A9D2VLI4"/>
<feature type="domain" description="Tyrosine specific protein phosphatases" evidence="1">
    <location>
        <begin position="117"/>
        <end position="162"/>
    </location>
</feature>
<organism evidence="2 3">
    <name type="scientific">Rubneribacter badeniensis</name>
    <dbReference type="NCBI Taxonomy" id="2070688"/>
    <lineage>
        <taxon>Bacteria</taxon>
        <taxon>Bacillati</taxon>
        <taxon>Actinomycetota</taxon>
        <taxon>Coriobacteriia</taxon>
        <taxon>Eggerthellales</taxon>
        <taxon>Eggerthellaceae</taxon>
        <taxon>Rubneribacter</taxon>
    </lineage>
</organism>
<reference evidence="2" key="1">
    <citation type="journal article" date="2021" name="PeerJ">
        <title>Extensive microbial diversity within the chicken gut microbiome revealed by metagenomics and culture.</title>
        <authorList>
            <person name="Gilroy R."/>
            <person name="Ravi A."/>
            <person name="Getino M."/>
            <person name="Pursley I."/>
            <person name="Horton D.L."/>
            <person name="Alikhan N.F."/>
            <person name="Baker D."/>
            <person name="Gharbi K."/>
            <person name="Hall N."/>
            <person name="Watson M."/>
            <person name="Adriaenssens E.M."/>
            <person name="Foster-Nyarko E."/>
            <person name="Jarju S."/>
            <person name="Secka A."/>
            <person name="Antonio M."/>
            <person name="Oren A."/>
            <person name="Chaudhuri R.R."/>
            <person name="La Ragione R."/>
            <person name="Hildebrand F."/>
            <person name="Pallen M.J."/>
        </authorList>
    </citation>
    <scope>NUCLEOTIDE SEQUENCE</scope>
    <source>
        <strain evidence="2">USAMLcec12-2067</strain>
    </source>
</reference>
<dbReference type="EMBL" id="DYZL01000186">
    <property type="protein sequence ID" value="HJH43898.1"/>
    <property type="molecule type" value="Genomic_DNA"/>
</dbReference>
<evidence type="ECO:0000259" key="1">
    <source>
        <dbReference type="PROSITE" id="PS50056"/>
    </source>
</evidence>
<dbReference type="PROSITE" id="PS50056">
    <property type="entry name" value="TYR_PHOSPHATASE_2"/>
    <property type="match status" value="1"/>
</dbReference>
<dbReference type="InterPro" id="IPR000387">
    <property type="entry name" value="Tyr_Pase_dom"/>
</dbReference>
<reference evidence="2" key="2">
    <citation type="submission" date="2021-09" db="EMBL/GenBank/DDBJ databases">
        <authorList>
            <person name="Gilroy R."/>
        </authorList>
    </citation>
    <scope>NUCLEOTIDE SEQUENCE</scope>
    <source>
        <strain evidence="2">USAMLcec12-2067</strain>
    </source>
</reference>
<dbReference type="Proteomes" id="UP000789325">
    <property type="component" value="Unassembled WGS sequence"/>
</dbReference>
<protein>
    <submittedName>
        <fullName evidence="2">Tyrosine-protein phosphatase</fullName>
    </submittedName>
</protein>
<name>A0A9D2VLI4_9ACTN</name>
<dbReference type="InterPro" id="IPR016130">
    <property type="entry name" value="Tyr_Pase_AS"/>
</dbReference>
<accession>A0A9D2VLI4</accession>
<dbReference type="InterPro" id="IPR029021">
    <property type="entry name" value="Prot-tyrosine_phosphatase-like"/>
</dbReference>
<sequence>MTAAPVVSAASSVEVFGRFRVRAVGGGPLKGARLFRSCELVGIDAREASVLVDVLGIRAVYDIRNQWEVAAHAEPCLIGAKTVSLEPSTQRRRKDASKRLVAGVIGAYGAPEERMCANYRRYVREYPLIGTALRAIAAEGASALVHCVNGKDRTGVLCAALMRAAGAHPDDVMADYLATNAANADRIESEAAELGAGMTDAELAILRSFLEARPAYLCAFFAEVDAVFGSFERYVAEGLRLTSAQRERLASMLART</sequence>
<comment type="caution">
    <text evidence="2">The sequence shown here is derived from an EMBL/GenBank/DDBJ whole genome shotgun (WGS) entry which is preliminary data.</text>
</comment>
<evidence type="ECO:0000313" key="3">
    <source>
        <dbReference type="Proteomes" id="UP000789325"/>
    </source>
</evidence>
<dbReference type="SUPFAM" id="SSF52799">
    <property type="entry name" value="(Phosphotyrosine protein) phosphatases II"/>
    <property type="match status" value="1"/>
</dbReference>
<dbReference type="Gene3D" id="3.90.190.10">
    <property type="entry name" value="Protein tyrosine phosphatase superfamily"/>
    <property type="match status" value="1"/>
</dbReference>
<dbReference type="Pfam" id="PF13350">
    <property type="entry name" value="Y_phosphatase3"/>
    <property type="match status" value="1"/>
</dbReference>
<proteinExistence type="predicted"/>
<dbReference type="PROSITE" id="PS00383">
    <property type="entry name" value="TYR_PHOSPHATASE_1"/>
    <property type="match status" value="1"/>
</dbReference>
<dbReference type="GO" id="GO:0004721">
    <property type="term" value="F:phosphoprotein phosphatase activity"/>
    <property type="evidence" value="ECO:0007669"/>
    <property type="project" value="InterPro"/>
</dbReference>
<gene>
    <name evidence="2" type="ORF">K8V16_08870</name>
</gene>